<dbReference type="EMBL" id="WTPX01000010">
    <property type="protein sequence ID" value="NNJ24518.1"/>
    <property type="molecule type" value="Genomic_DNA"/>
</dbReference>
<organism evidence="2 3">
    <name type="scientific">Alienimonas chondri</name>
    <dbReference type="NCBI Taxonomy" id="2681879"/>
    <lineage>
        <taxon>Bacteria</taxon>
        <taxon>Pseudomonadati</taxon>
        <taxon>Planctomycetota</taxon>
        <taxon>Planctomycetia</taxon>
        <taxon>Planctomycetales</taxon>
        <taxon>Planctomycetaceae</taxon>
        <taxon>Alienimonas</taxon>
    </lineage>
</organism>
<dbReference type="Proteomes" id="UP000609651">
    <property type="component" value="Unassembled WGS sequence"/>
</dbReference>
<keyword evidence="3" id="KW-1185">Reference proteome</keyword>
<reference evidence="2 3" key="1">
    <citation type="journal article" date="2020" name="Syst. Appl. Microbiol.">
        <title>Alienimonas chondri sp. nov., a novel planctomycete isolated from the biofilm of the red alga Chondrus crispus.</title>
        <authorList>
            <person name="Vitorino I."/>
            <person name="Albuquerque L."/>
            <person name="Wiegand S."/>
            <person name="Kallscheuer N."/>
            <person name="da Costa M.S."/>
            <person name="Lobo-da-Cunha A."/>
            <person name="Jogler C."/>
            <person name="Lage O.M."/>
        </authorList>
    </citation>
    <scope>NUCLEOTIDE SEQUENCE [LARGE SCALE GENOMIC DNA]</scope>
    <source>
        <strain evidence="2 3">LzC2</strain>
    </source>
</reference>
<evidence type="ECO:0000313" key="3">
    <source>
        <dbReference type="Proteomes" id="UP000609651"/>
    </source>
</evidence>
<comment type="caution">
    <text evidence="2">The sequence shown here is derived from an EMBL/GenBank/DDBJ whole genome shotgun (WGS) entry which is preliminary data.</text>
</comment>
<accession>A0ABX1VAY8</accession>
<evidence type="ECO:0000256" key="1">
    <source>
        <dbReference type="SAM" id="MobiDB-lite"/>
    </source>
</evidence>
<evidence type="ECO:0008006" key="4">
    <source>
        <dbReference type="Google" id="ProtNLM"/>
    </source>
</evidence>
<proteinExistence type="predicted"/>
<gene>
    <name evidence="2" type="ORF">LzC2_05760</name>
</gene>
<dbReference type="RefSeq" id="WP_171183550.1">
    <property type="nucleotide sequence ID" value="NZ_WTPX01000010.1"/>
</dbReference>
<name>A0ABX1VAY8_9PLAN</name>
<sequence>MWNDRPERLKAEWTGRTVAVRSPVGTLARFAGLTGRVRAVNMNGRALVQFDGADETWFDLDPAALKEVEPTPETPPPVRAAVGEEPRGEPEPGALAKPPTKMRPATPAEAKAEGGKKLSVLELARQQGAAKD</sequence>
<feature type="region of interest" description="Disordered" evidence="1">
    <location>
        <begin position="66"/>
        <end position="119"/>
    </location>
</feature>
<evidence type="ECO:0000313" key="2">
    <source>
        <dbReference type="EMBL" id="NNJ24518.1"/>
    </source>
</evidence>
<protein>
    <recommendedName>
        <fullName evidence="4">DUF1918 domain-containing protein</fullName>
    </recommendedName>
</protein>